<sequence>MKSTTILMLSFLFVCISCQQNTPVKKEPSPKETPSIQVFNFDNETDRAAYQALKLDSSHPNLLNPQIAPEMYTEVSSSWSELHQNIGTYLNEKEFSWGVKDSTITIVQKFYFTPEGQIKSYFFNIRNKNVTDSIKQQFGKYIADFAKDHRIMITRETPFAQCGKTRYLN</sequence>
<accession>A0A238ZP06</accession>
<dbReference type="Proteomes" id="UP000198379">
    <property type="component" value="Unassembled WGS sequence"/>
</dbReference>
<name>A0A238ZP06_9FLAO</name>
<gene>
    <name evidence="1" type="ORF">SAMN06265376_103388</name>
</gene>
<organism evidence="1 2">
    <name type="scientific">Dokdonia pacifica</name>
    <dbReference type="NCBI Taxonomy" id="1627892"/>
    <lineage>
        <taxon>Bacteria</taxon>
        <taxon>Pseudomonadati</taxon>
        <taxon>Bacteroidota</taxon>
        <taxon>Flavobacteriia</taxon>
        <taxon>Flavobacteriales</taxon>
        <taxon>Flavobacteriaceae</taxon>
        <taxon>Dokdonia</taxon>
    </lineage>
</organism>
<dbReference type="OrthoDB" id="1189091at2"/>
<evidence type="ECO:0000313" key="1">
    <source>
        <dbReference type="EMBL" id="SNR84919.1"/>
    </source>
</evidence>
<protein>
    <submittedName>
        <fullName evidence="1">Uncharacterized protein</fullName>
    </submittedName>
</protein>
<proteinExistence type="predicted"/>
<dbReference type="RefSeq" id="WP_143337115.1">
    <property type="nucleotide sequence ID" value="NZ_BMEP01000001.1"/>
</dbReference>
<reference evidence="1 2" key="1">
    <citation type="submission" date="2017-06" db="EMBL/GenBank/DDBJ databases">
        <authorList>
            <person name="Kim H.J."/>
            <person name="Triplett B.A."/>
        </authorList>
    </citation>
    <scope>NUCLEOTIDE SEQUENCE [LARGE SCALE GENOMIC DNA]</scope>
    <source>
        <strain evidence="1 2">DSM 25597</strain>
    </source>
</reference>
<keyword evidence="2" id="KW-1185">Reference proteome</keyword>
<dbReference type="AlphaFoldDB" id="A0A238ZP06"/>
<dbReference type="EMBL" id="FZNY01000003">
    <property type="protein sequence ID" value="SNR84919.1"/>
    <property type="molecule type" value="Genomic_DNA"/>
</dbReference>
<evidence type="ECO:0000313" key="2">
    <source>
        <dbReference type="Proteomes" id="UP000198379"/>
    </source>
</evidence>